<feature type="domain" description="Mce/MlaD" evidence="2">
    <location>
        <begin position="38"/>
        <end position="112"/>
    </location>
</feature>
<dbReference type="InterPro" id="IPR024516">
    <property type="entry name" value="Mce_C"/>
</dbReference>
<protein>
    <submittedName>
        <fullName evidence="4">Virulence factor Mce-like protein</fullName>
    </submittedName>
</protein>
<dbReference type="PANTHER" id="PTHR33371:SF15">
    <property type="entry name" value="LIPOPROTEIN LPRN"/>
    <property type="match status" value="1"/>
</dbReference>
<evidence type="ECO:0000259" key="3">
    <source>
        <dbReference type="Pfam" id="PF11887"/>
    </source>
</evidence>
<organism evidence="4 5">
    <name type="scientific">Nocardia kruczakiae</name>
    <dbReference type="NCBI Taxonomy" id="261477"/>
    <lineage>
        <taxon>Bacteria</taxon>
        <taxon>Bacillati</taxon>
        <taxon>Actinomycetota</taxon>
        <taxon>Actinomycetes</taxon>
        <taxon>Mycobacteriales</taxon>
        <taxon>Nocardiaceae</taxon>
        <taxon>Nocardia</taxon>
    </lineage>
</organism>
<sequence>MRARTARLLAAATATLSISGCAVTVDNVPLPKPGVDGPTYHLHAIFGDALNLPERARVRIGGSDIGVVTHIDTTDFLAAVDLDIRADIQLPRGTRAELRQPTPLGDIFVAVILPEQQPGAVMLHNGDTIDRAHTSAGASVEELMTAVSMLLGGGALEQVARITSEMNSMFAGRGPQLAHLLTELTATLTALDQRTGQIDSVLQGLDGLTTTLAQRKTELGQTADTFPPLLGVIAENNRAITDLTAGVSTTMAALGDFTSTTGPRFVNLFDSVQRLMDGFTGMGDNLAGALDRLHALQPGLLGSTRGNALAVGATVSYLDIGALTDPQGSKLPDGSDLSAFAGSLAQVLQRVLGRLQGGHR</sequence>
<reference evidence="4 5" key="1">
    <citation type="submission" date="2023-07" db="EMBL/GenBank/DDBJ databases">
        <title>Sorghum-associated microbial communities from plants grown in Nebraska, USA.</title>
        <authorList>
            <person name="Schachtman D."/>
        </authorList>
    </citation>
    <scope>NUCLEOTIDE SEQUENCE [LARGE SCALE GENOMIC DNA]</scope>
    <source>
        <strain evidence="4 5">4272</strain>
    </source>
</reference>
<feature type="domain" description="Mammalian cell entry C-terminal" evidence="3">
    <location>
        <begin position="123"/>
        <end position="303"/>
    </location>
</feature>
<dbReference type="Proteomes" id="UP001251217">
    <property type="component" value="Unassembled WGS sequence"/>
</dbReference>
<dbReference type="Pfam" id="PF02470">
    <property type="entry name" value="MlaD"/>
    <property type="match status" value="1"/>
</dbReference>
<dbReference type="PANTHER" id="PTHR33371">
    <property type="entry name" value="INTERMEMBRANE PHOSPHOLIPID TRANSPORT SYSTEM BINDING PROTEIN MLAD-RELATED"/>
    <property type="match status" value="1"/>
</dbReference>
<feature type="signal peptide" evidence="1">
    <location>
        <begin position="1"/>
        <end position="22"/>
    </location>
</feature>
<feature type="chain" id="PRO_5046392537" evidence="1">
    <location>
        <begin position="23"/>
        <end position="360"/>
    </location>
</feature>
<dbReference type="NCBIfam" id="TIGR00996">
    <property type="entry name" value="Mtu_fam_mce"/>
    <property type="match status" value="1"/>
</dbReference>
<dbReference type="InterPro" id="IPR005693">
    <property type="entry name" value="Mce"/>
</dbReference>
<name>A0ABU1XP95_9NOCA</name>
<keyword evidence="5" id="KW-1185">Reference proteome</keyword>
<evidence type="ECO:0000259" key="2">
    <source>
        <dbReference type="Pfam" id="PF02470"/>
    </source>
</evidence>
<dbReference type="InterPro" id="IPR003399">
    <property type="entry name" value="Mce/MlaD"/>
</dbReference>
<dbReference type="PROSITE" id="PS51257">
    <property type="entry name" value="PROKAR_LIPOPROTEIN"/>
    <property type="match status" value="1"/>
</dbReference>
<comment type="caution">
    <text evidence="4">The sequence shown here is derived from an EMBL/GenBank/DDBJ whole genome shotgun (WGS) entry which is preliminary data.</text>
</comment>
<dbReference type="RefSeq" id="WP_310407314.1">
    <property type="nucleotide sequence ID" value="NZ_JAVDWW010000012.1"/>
</dbReference>
<evidence type="ECO:0000313" key="4">
    <source>
        <dbReference type="EMBL" id="MDR7172380.1"/>
    </source>
</evidence>
<dbReference type="EMBL" id="JAVDWW010000012">
    <property type="protein sequence ID" value="MDR7172380.1"/>
    <property type="molecule type" value="Genomic_DNA"/>
</dbReference>
<proteinExistence type="predicted"/>
<keyword evidence="1" id="KW-0732">Signal</keyword>
<evidence type="ECO:0000313" key="5">
    <source>
        <dbReference type="Proteomes" id="UP001251217"/>
    </source>
</evidence>
<dbReference type="InterPro" id="IPR052336">
    <property type="entry name" value="MlaD_Phospholipid_Transporter"/>
</dbReference>
<evidence type="ECO:0000256" key="1">
    <source>
        <dbReference type="SAM" id="SignalP"/>
    </source>
</evidence>
<dbReference type="Pfam" id="PF11887">
    <property type="entry name" value="Mce4_CUP1"/>
    <property type="match status" value="1"/>
</dbReference>
<accession>A0ABU1XP95</accession>
<gene>
    <name evidence="4" type="ORF">J2W56_006141</name>
</gene>